<dbReference type="InterPro" id="IPR015943">
    <property type="entry name" value="WD40/YVTN_repeat-like_dom_sf"/>
</dbReference>
<name>D7SV23_VITVI</name>
<feature type="signal peptide" evidence="1">
    <location>
        <begin position="1"/>
        <end position="17"/>
    </location>
</feature>
<evidence type="ECO:0008006" key="4">
    <source>
        <dbReference type="Google" id="ProtNLM"/>
    </source>
</evidence>
<keyword evidence="3" id="KW-1185">Reference proteome</keyword>
<dbReference type="EMBL" id="FN595231">
    <property type="protein sequence ID" value="CBI21122.3"/>
    <property type="molecule type" value="Genomic_DNA"/>
</dbReference>
<keyword evidence="1" id="KW-0732">Signal</keyword>
<sequence>MLCVCVFFFNLFKYLDTFFPQHIWSTSVDGKIKEWTYDKDHSIAEYDAPGCCCTTMSFGADGERLISCGTTKDGVSHLVEWHEMGSIMKRTIQGVNKCSFGVMQFDTAKNGLLVAGDDFSLKFWDLNAVDLVTPIDASEMLPASRLIRFNKEGTLLAVTANDNKIKILVSVNGFQLLQTNERVPCVPATVPKVSSIRKPSLTVMQGNSSYLVLLLFHMA</sequence>
<dbReference type="PANTHER" id="PTHR44083:SF46">
    <property type="entry name" value="CTLH DOMAIN-CONTAINING PROTEIN"/>
    <property type="match status" value="1"/>
</dbReference>
<feature type="chain" id="PRO_5003106208" description="Topless-related protein 2" evidence="1">
    <location>
        <begin position="18"/>
        <end position="219"/>
    </location>
</feature>
<dbReference type="AlphaFoldDB" id="D7SV23"/>
<dbReference type="Gene3D" id="2.130.10.10">
    <property type="entry name" value="YVTN repeat-like/Quinoprotein amine dehydrogenase"/>
    <property type="match status" value="1"/>
</dbReference>
<evidence type="ECO:0000313" key="3">
    <source>
        <dbReference type="Proteomes" id="UP000009183"/>
    </source>
</evidence>
<dbReference type="InterPro" id="IPR036322">
    <property type="entry name" value="WD40_repeat_dom_sf"/>
</dbReference>
<dbReference type="GO" id="GO:0006355">
    <property type="term" value="P:regulation of DNA-templated transcription"/>
    <property type="evidence" value="ECO:0007669"/>
    <property type="project" value="InterPro"/>
</dbReference>
<dbReference type="InParanoid" id="D7SV23"/>
<reference evidence="3" key="1">
    <citation type="journal article" date="2007" name="Nature">
        <title>The grapevine genome sequence suggests ancestral hexaploidization in major angiosperm phyla.</title>
        <authorList>
            <consortium name="The French-Italian Public Consortium for Grapevine Genome Characterization."/>
            <person name="Jaillon O."/>
            <person name="Aury J.-M."/>
            <person name="Noel B."/>
            <person name="Policriti A."/>
            <person name="Clepet C."/>
            <person name="Casagrande A."/>
            <person name="Choisne N."/>
            <person name="Aubourg S."/>
            <person name="Vitulo N."/>
            <person name="Jubin C."/>
            <person name="Vezzi A."/>
            <person name="Legeai F."/>
            <person name="Hugueney P."/>
            <person name="Dasilva C."/>
            <person name="Horner D."/>
            <person name="Mica E."/>
            <person name="Jublot D."/>
            <person name="Poulain J."/>
            <person name="Bruyere C."/>
            <person name="Billault A."/>
            <person name="Segurens B."/>
            <person name="Gouyvenoux M."/>
            <person name="Ugarte E."/>
            <person name="Cattonaro F."/>
            <person name="Anthouard V."/>
            <person name="Vico V."/>
            <person name="Del Fabbro C."/>
            <person name="Alaux M."/>
            <person name="Di Gaspero G."/>
            <person name="Dumas V."/>
            <person name="Felice N."/>
            <person name="Paillard S."/>
            <person name="Juman I."/>
            <person name="Moroldo M."/>
            <person name="Scalabrin S."/>
            <person name="Canaguier A."/>
            <person name="Le Clainche I."/>
            <person name="Malacrida G."/>
            <person name="Durand E."/>
            <person name="Pesole G."/>
            <person name="Laucou V."/>
            <person name="Chatelet P."/>
            <person name="Merdinoglu D."/>
            <person name="Delledonne M."/>
            <person name="Pezzotti M."/>
            <person name="Lecharny A."/>
            <person name="Scarpelli C."/>
            <person name="Artiguenave F."/>
            <person name="Pe M.E."/>
            <person name="Valle G."/>
            <person name="Morgante M."/>
            <person name="Caboche M."/>
            <person name="Adam-Blondon A.-F."/>
            <person name="Weissenbach J."/>
            <person name="Quetier F."/>
            <person name="Wincker P."/>
        </authorList>
    </citation>
    <scope>NUCLEOTIDE SEQUENCE [LARGE SCALE GENOMIC DNA]</scope>
    <source>
        <strain evidence="3">cv. Pinot noir / PN40024</strain>
    </source>
</reference>
<protein>
    <recommendedName>
        <fullName evidence="4">Topless-related protein 2</fullName>
    </recommendedName>
</protein>
<dbReference type="PANTHER" id="PTHR44083">
    <property type="entry name" value="TOPLESS-RELATED PROTEIN 1-RELATED"/>
    <property type="match status" value="1"/>
</dbReference>
<organism evidence="2 3">
    <name type="scientific">Vitis vinifera</name>
    <name type="common">Grape</name>
    <dbReference type="NCBI Taxonomy" id="29760"/>
    <lineage>
        <taxon>Eukaryota</taxon>
        <taxon>Viridiplantae</taxon>
        <taxon>Streptophyta</taxon>
        <taxon>Embryophyta</taxon>
        <taxon>Tracheophyta</taxon>
        <taxon>Spermatophyta</taxon>
        <taxon>Magnoliopsida</taxon>
        <taxon>eudicotyledons</taxon>
        <taxon>Gunneridae</taxon>
        <taxon>Pentapetalae</taxon>
        <taxon>rosids</taxon>
        <taxon>Vitales</taxon>
        <taxon>Vitaceae</taxon>
        <taxon>Viteae</taxon>
        <taxon>Vitis</taxon>
    </lineage>
</organism>
<dbReference type="HOGENOM" id="CLU_1263496_0_0_1"/>
<dbReference type="Proteomes" id="UP000009183">
    <property type="component" value="Chromosome 4"/>
</dbReference>
<dbReference type="PaxDb" id="29760-VIT_04s0008g06390.t01"/>
<dbReference type="STRING" id="29760.D7SV23"/>
<evidence type="ECO:0000313" key="2">
    <source>
        <dbReference type="EMBL" id="CBI21122.3"/>
    </source>
</evidence>
<proteinExistence type="predicted"/>
<dbReference type="eggNOG" id="KOG0266">
    <property type="taxonomic scope" value="Eukaryota"/>
</dbReference>
<dbReference type="InterPro" id="IPR027728">
    <property type="entry name" value="Topless_fam"/>
</dbReference>
<evidence type="ECO:0000256" key="1">
    <source>
        <dbReference type="SAM" id="SignalP"/>
    </source>
</evidence>
<accession>D7SV23</accession>
<dbReference type="SUPFAM" id="SSF50978">
    <property type="entry name" value="WD40 repeat-like"/>
    <property type="match status" value="1"/>
</dbReference>
<dbReference type="OMA" id="LVEWHEM"/>
<gene>
    <name evidence="2" type="ordered locus">VIT_04s0008g06390</name>
</gene>